<dbReference type="Pfam" id="PF25924">
    <property type="entry name" value="MJECL33"/>
    <property type="match status" value="1"/>
</dbReference>
<evidence type="ECO:0000313" key="2">
    <source>
        <dbReference type="Proteomes" id="UP000244089"/>
    </source>
</evidence>
<organism evidence="1 2">
    <name type="scientific">Halanaerobium saccharolyticum</name>
    <dbReference type="NCBI Taxonomy" id="43595"/>
    <lineage>
        <taxon>Bacteria</taxon>
        <taxon>Bacillati</taxon>
        <taxon>Bacillota</taxon>
        <taxon>Clostridia</taxon>
        <taxon>Halanaerobiales</taxon>
        <taxon>Halanaerobiaceae</taxon>
        <taxon>Halanaerobium</taxon>
    </lineage>
</organism>
<accession>A0A2T5RGU5</accession>
<comment type="caution">
    <text evidence="1">The sequence shown here is derived from an EMBL/GenBank/DDBJ whole genome shotgun (WGS) entry which is preliminary data.</text>
</comment>
<proteinExistence type="predicted"/>
<dbReference type="EMBL" id="QAXS01000034">
    <property type="protein sequence ID" value="PTV94099.1"/>
    <property type="molecule type" value="Genomic_DNA"/>
</dbReference>
<dbReference type="Proteomes" id="UP000244089">
    <property type="component" value="Unassembled WGS sequence"/>
</dbReference>
<dbReference type="RefSeq" id="WP_108141921.1">
    <property type="nucleotide sequence ID" value="NZ_QAXS01000034.1"/>
</dbReference>
<protein>
    <submittedName>
        <fullName evidence="1">Uncharacterized protein</fullName>
    </submittedName>
</protein>
<gene>
    <name evidence="1" type="ORF">C8C76_13428</name>
</gene>
<dbReference type="InterPro" id="IPR058966">
    <property type="entry name" value="MJECL33-like"/>
</dbReference>
<dbReference type="AlphaFoldDB" id="A0A2T5RGU5"/>
<reference evidence="1 2" key="1">
    <citation type="submission" date="2018-04" db="EMBL/GenBank/DDBJ databases">
        <title>Subsurface microbial communities from deep shales in Ohio and West Virginia, USA.</title>
        <authorList>
            <person name="Wrighton K."/>
        </authorList>
    </citation>
    <scope>NUCLEOTIDE SEQUENCE [LARGE SCALE GENOMIC DNA]</scope>
    <source>
        <strain evidence="1 2">WC1</strain>
    </source>
</reference>
<name>A0A2T5RGU5_9FIRM</name>
<evidence type="ECO:0000313" key="1">
    <source>
        <dbReference type="EMBL" id="PTV94099.1"/>
    </source>
</evidence>
<sequence>MEVKNRRELYNKFNDIMNSVYVSRKEEQEQNFNQNLVKTYLIEGHINQTDNPSHDDFLRFFKNKTKDLEYKVKLKETEEEFLYKLLFDETEFFLDAEKDKRFFMLHSSERSKATDTNIDRLLKYIPNFDNVWLSKKLMKSTEDYTTWRGISINHDKIDVEKSEENSEKLNLKINNSSETKVKGLINLLASNEQFSYTTGISHLSLLSQEKQDAASRIIDDLRYDGKFSTRGKSFNRHLWLVNKLYTDYKELVYNIEKNYSISIENNKLMGLPINIEFKRDDLSAEYIIKAIFSNKKPFKLWGYADKIDDGYYKVLAVDLHNGNQGNKINFEITKDFISIYLSKKNCGNTIARLVCNIQQYLDSQIKVWGGKDDELF</sequence>
<dbReference type="OrthoDB" id="2810383at2"/>